<dbReference type="GO" id="GO:0016757">
    <property type="term" value="F:glycosyltransferase activity"/>
    <property type="evidence" value="ECO:0007669"/>
    <property type="project" value="TreeGrafter"/>
</dbReference>
<dbReference type="CDD" id="cd03801">
    <property type="entry name" value="GT4_PimA-like"/>
    <property type="match status" value="1"/>
</dbReference>
<organism evidence="2 3">
    <name type="scientific">Heyndrickxia camelliae</name>
    <dbReference type="NCBI Taxonomy" id="1707093"/>
    <lineage>
        <taxon>Bacteria</taxon>
        <taxon>Bacillati</taxon>
        <taxon>Bacillota</taxon>
        <taxon>Bacilli</taxon>
        <taxon>Bacillales</taxon>
        <taxon>Bacillaceae</taxon>
        <taxon>Heyndrickxia</taxon>
    </lineage>
</organism>
<keyword evidence="1" id="KW-0808">Transferase</keyword>
<comment type="caution">
    <text evidence="2">The sequence shown here is derived from an EMBL/GenBank/DDBJ whole genome shotgun (WGS) entry which is preliminary data.</text>
</comment>
<sequence length="327" mass="38172">MNIFHGIIEIAGQMGILSSALNKKGHYSIGYNTFHSYLGYEDCLVNTDQPGIEEKFEEIMETFDLFHFHYGSTIFTDFSDLPELKKRNKKMVMHHWGNDVRFHDRARVNNPFVYTGDSPPNEEIHEKLMKITPYIKDAIVQDHEVYDYVKDYYEKVHVLPIAIDLRFFEPSYPSLEKKRPVLLHAPTNREFKGTIHVEKTIEKLKEEYDFDYIIVEKMNHKEAIKLYRDADIIIDQFLCGSYGLFSVEGMALGKPVLAYIRPDLVGRFPSDLPILNSNPNTLYDNVKLLLEHPELRRDLGIKGRKYVENVHSHDVVAEKLLEIYSQL</sequence>
<reference evidence="2 3" key="1">
    <citation type="submission" date="2017-11" db="EMBL/GenBank/DDBJ databases">
        <title>Bacillus camelliae sp. nov., isolated from pu'er tea.</title>
        <authorList>
            <person name="Niu L."/>
        </authorList>
    </citation>
    <scope>NUCLEOTIDE SEQUENCE [LARGE SCALE GENOMIC DNA]</scope>
    <source>
        <strain evidence="2 3">7578-1</strain>
    </source>
</reference>
<proteinExistence type="predicted"/>
<evidence type="ECO:0000256" key="1">
    <source>
        <dbReference type="ARBA" id="ARBA00022679"/>
    </source>
</evidence>
<dbReference type="OrthoDB" id="9809622at2"/>
<protein>
    <recommendedName>
        <fullName evidence="4">Glycosyltransferase family 1 protein</fullName>
    </recommendedName>
</protein>
<name>A0A2N3LQA8_9BACI</name>
<dbReference type="AlphaFoldDB" id="A0A2N3LQA8"/>
<dbReference type="RefSeq" id="WP_101352449.1">
    <property type="nucleotide sequence ID" value="NZ_PIQO01000001.1"/>
</dbReference>
<dbReference type="PANTHER" id="PTHR46401">
    <property type="entry name" value="GLYCOSYLTRANSFERASE WBBK-RELATED"/>
    <property type="match status" value="1"/>
</dbReference>
<keyword evidence="3" id="KW-1185">Reference proteome</keyword>
<dbReference type="PANTHER" id="PTHR46401:SF2">
    <property type="entry name" value="GLYCOSYLTRANSFERASE WBBK-RELATED"/>
    <property type="match status" value="1"/>
</dbReference>
<dbReference type="Proteomes" id="UP000233440">
    <property type="component" value="Unassembled WGS sequence"/>
</dbReference>
<dbReference type="EMBL" id="PIQO01000001">
    <property type="protein sequence ID" value="PKR86800.1"/>
    <property type="molecule type" value="Genomic_DNA"/>
</dbReference>
<dbReference type="SUPFAM" id="SSF53756">
    <property type="entry name" value="UDP-Glycosyltransferase/glycogen phosphorylase"/>
    <property type="match status" value="1"/>
</dbReference>
<evidence type="ECO:0008006" key="4">
    <source>
        <dbReference type="Google" id="ProtNLM"/>
    </source>
</evidence>
<gene>
    <name evidence="2" type="ORF">CWO92_01690</name>
</gene>
<accession>A0A2N3LQA8</accession>
<dbReference type="Gene3D" id="3.40.50.2000">
    <property type="entry name" value="Glycogen Phosphorylase B"/>
    <property type="match status" value="1"/>
</dbReference>
<evidence type="ECO:0000313" key="2">
    <source>
        <dbReference type="EMBL" id="PKR86800.1"/>
    </source>
</evidence>
<evidence type="ECO:0000313" key="3">
    <source>
        <dbReference type="Proteomes" id="UP000233440"/>
    </source>
</evidence>